<dbReference type="InterPro" id="IPR043504">
    <property type="entry name" value="Peptidase_S1_PA_chymotrypsin"/>
</dbReference>
<accession>A0A182LV88</accession>
<sequence>MSTCRPPEGDEGPGRMKEKVRFLWLWLCGETFRVSVERSRSIMRSRVKLSLVAAILWASVLLLRTGAHASTDSGLPDFELDDGKDEADDEYYYVNDGTDQQMQPSHKIISYAKPPPPAASEPFLMEDDDTSFEVMDDVDFVEQGAMDFQRKAERMKRIMLKAFANREFQRKFGEVLPLLKVMSKTQKTTLAALITAQVNSREGHTLSLEQWGEYPSVVFVSTPRDQRCMGLVINANHVLTSATCVMTDQQASIYPARLVQVIGGDLNPINPVPTQQSRRAQHIFVHENYRVSQNDNNIAIIRVSTI</sequence>
<evidence type="ECO:0000259" key="2">
    <source>
        <dbReference type="Pfam" id="PF00089"/>
    </source>
</evidence>
<dbReference type="AlphaFoldDB" id="A0A182LV88"/>
<proteinExistence type="inferred from homology"/>
<reference evidence="5" key="1">
    <citation type="submission" date="2013-09" db="EMBL/GenBank/DDBJ databases">
        <title>The Genome Sequence of Anopheles culicifacies species A.</title>
        <authorList>
            <consortium name="The Broad Institute Genomics Platform"/>
            <person name="Neafsey D.E."/>
            <person name="Besansky N."/>
            <person name="Howell P."/>
            <person name="Walton C."/>
            <person name="Young S.K."/>
            <person name="Zeng Q."/>
            <person name="Gargeya S."/>
            <person name="Fitzgerald M."/>
            <person name="Haas B."/>
            <person name="Abouelleil A."/>
            <person name="Allen A.W."/>
            <person name="Alvarado L."/>
            <person name="Arachchi H.M."/>
            <person name="Berlin A.M."/>
            <person name="Chapman S.B."/>
            <person name="Gainer-Dewar J."/>
            <person name="Goldberg J."/>
            <person name="Griggs A."/>
            <person name="Gujja S."/>
            <person name="Hansen M."/>
            <person name="Howarth C."/>
            <person name="Imamovic A."/>
            <person name="Ireland A."/>
            <person name="Larimer J."/>
            <person name="McCowan C."/>
            <person name="Murphy C."/>
            <person name="Pearson M."/>
            <person name="Poon T.W."/>
            <person name="Priest M."/>
            <person name="Roberts A."/>
            <person name="Saif S."/>
            <person name="Shea T."/>
            <person name="Sisk P."/>
            <person name="Sykes S."/>
            <person name="Wortman J."/>
            <person name="Nusbaum C."/>
            <person name="Birren B."/>
        </authorList>
    </citation>
    <scope>NUCLEOTIDE SEQUENCE [LARGE SCALE GENOMIC DNA]</scope>
    <source>
        <strain evidence="5">A-37</strain>
    </source>
</reference>
<dbReference type="Proteomes" id="UP000075883">
    <property type="component" value="Unassembled WGS sequence"/>
</dbReference>
<dbReference type="InterPro" id="IPR001254">
    <property type="entry name" value="Trypsin_dom"/>
</dbReference>
<dbReference type="STRING" id="139723.A0A182LV88"/>
<comment type="similarity">
    <text evidence="1">Belongs to the peptidase S1 family. CLIP subfamily.</text>
</comment>
<evidence type="ECO:0000313" key="5">
    <source>
        <dbReference type="Proteomes" id="UP000075883"/>
    </source>
</evidence>
<feature type="domain" description="Neurotrophin 1 N-terminal" evidence="3">
    <location>
        <begin position="150"/>
        <end position="210"/>
    </location>
</feature>
<dbReference type="PANTHER" id="PTHR24260">
    <property type="match status" value="1"/>
</dbReference>
<dbReference type="InterPro" id="IPR051333">
    <property type="entry name" value="CLIP_Serine_Protease"/>
</dbReference>
<dbReference type="EnsemblMetazoa" id="ACUA002804-RA">
    <property type="protein sequence ID" value="ACUA002804-PA"/>
    <property type="gene ID" value="ACUA002804"/>
</dbReference>
<dbReference type="EMBL" id="AXCM01001805">
    <property type="status" value="NOT_ANNOTATED_CDS"/>
    <property type="molecule type" value="Genomic_DNA"/>
</dbReference>
<dbReference type="GO" id="GO:0006508">
    <property type="term" value="P:proteolysis"/>
    <property type="evidence" value="ECO:0007669"/>
    <property type="project" value="InterPro"/>
</dbReference>
<dbReference type="GO" id="GO:0004252">
    <property type="term" value="F:serine-type endopeptidase activity"/>
    <property type="evidence" value="ECO:0007669"/>
    <property type="project" value="InterPro"/>
</dbReference>
<dbReference type="SUPFAM" id="SSF50494">
    <property type="entry name" value="Trypsin-like serine proteases"/>
    <property type="match status" value="1"/>
</dbReference>
<evidence type="ECO:0000259" key="3">
    <source>
        <dbReference type="Pfam" id="PF24103"/>
    </source>
</evidence>
<dbReference type="InterPro" id="IPR009003">
    <property type="entry name" value="Peptidase_S1_PA"/>
</dbReference>
<feature type="domain" description="Peptidase S1" evidence="2">
    <location>
        <begin position="212"/>
        <end position="304"/>
    </location>
</feature>
<protein>
    <submittedName>
        <fullName evidence="4">Uncharacterized protein</fullName>
    </submittedName>
</protein>
<dbReference type="PANTHER" id="PTHR24260:SF147">
    <property type="entry name" value="EG:BACR7A4.3 PROTEIN-RELATED"/>
    <property type="match status" value="1"/>
</dbReference>
<reference evidence="4" key="2">
    <citation type="submission" date="2020-05" db="UniProtKB">
        <authorList>
            <consortium name="EnsemblMetazoa"/>
        </authorList>
    </citation>
    <scope>IDENTIFICATION</scope>
    <source>
        <strain evidence="4">A-37</strain>
    </source>
</reference>
<evidence type="ECO:0000256" key="1">
    <source>
        <dbReference type="ARBA" id="ARBA00024195"/>
    </source>
</evidence>
<dbReference type="InterPro" id="IPR056200">
    <property type="entry name" value="NT_N"/>
</dbReference>
<keyword evidence="5" id="KW-1185">Reference proteome</keyword>
<evidence type="ECO:0000313" key="4">
    <source>
        <dbReference type="EnsemblMetazoa" id="ACUA002804-PA"/>
    </source>
</evidence>
<dbReference type="VEuPathDB" id="VectorBase:ACUA002804"/>
<dbReference type="Gene3D" id="2.40.10.10">
    <property type="entry name" value="Trypsin-like serine proteases"/>
    <property type="match status" value="1"/>
</dbReference>
<dbReference type="Pfam" id="PF00089">
    <property type="entry name" value="Trypsin"/>
    <property type="match status" value="1"/>
</dbReference>
<name>A0A182LV88_9DIPT</name>
<organism evidence="4 5">
    <name type="scientific">Anopheles culicifacies</name>
    <dbReference type="NCBI Taxonomy" id="139723"/>
    <lineage>
        <taxon>Eukaryota</taxon>
        <taxon>Metazoa</taxon>
        <taxon>Ecdysozoa</taxon>
        <taxon>Arthropoda</taxon>
        <taxon>Hexapoda</taxon>
        <taxon>Insecta</taxon>
        <taxon>Pterygota</taxon>
        <taxon>Neoptera</taxon>
        <taxon>Endopterygota</taxon>
        <taxon>Diptera</taxon>
        <taxon>Nematocera</taxon>
        <taxon>Culicoidea</taxon>
        <taxon>Culicidae</taxon>
        <taxon>Anophelinae</taxon>
        <taxon>Anopheles</taxon>
        <taxon>culicifacies species complex</taxon>
    </lineage>
</organism>
<dbReference type="Pfam" id="PF24103">
    <property type="entry name" value="NT_N"/>
    <property type="match status" value="1"/>
</dbReference>